<proteinExistence type="predicted"/>
<feature type="domain" description="C-type lectin" evidence="2">
    <location>
        <begin position="10"/>
        <end position="82"/>
    </location>
</feature>
<name>A0A0N4TF36_BRUPA</name>
<dbReference type="InterPro" id="IPR016187">
    <property type="entry name" value="CTDL_fold"/>
</dbReference>
<keyword evidence="1" id="KW-0812">Transmembrane</keyword>
<accession>A0A0N4TF36</accession>
<feature type="transmembrane region" description="Helical" evidence="1">
    <location>
        <begin position="6"/>
        <end position="28"/>
    </location>
</feature>
<protein>
    <submittedName>
        <fullName evidence="3">C-type lectin domain-containing protein</fullName>
    </submittedName>
</protein>
<dbReference type="PROSITE" id="PS50041">
    <property type="entry name" value="C_TYPE_LECTIN_2"/>
    <property type="match status" value="1"/>
</dbReference>
<dbReference type="WBParaSite" id="BPAG_0000682401-mRNA-1">
    <property type="protein sequence ID" value="BPAG_0000682401-mRNA-1"/>
    <property type="gene ID" value="BPAG_0000682401"/>
</dbReference>
<dbReference type="InterPro" id="IPR001304">
    <property type="entry name" value="C-type_lectin-like"/>
</dbReference>
<dbReference type="Gene3D" id="3.10.100.10">
    <property type="entry name" value="Mannose-Binding Protein A, subunit A"/>
    <property type="match status" value="1"/>
</dbReference>
<dbReference type="SUPFAM" id="SSF56436">
    <property type="entry name" value="C-type lectin-like"/>
    <property type="match status" value="1"/>
</dbReference>
<keyword evidence="1" id="KW-1133">Transmembrane helix</keyword>
<organism evidence="3">
    <name type="scientific">Brugia pahangi</name>
    <name type="common">Filarial nematode worm</name>
    <dbReference type="NCBI Taxonomy" id="6280"/>
    <lineage>
        <taxon>Eukaryota</taxon>
        <taxon>Metazoa</taxon>
        <taxon>Ecdysozoa</taxon>
        <taxon>Nematoda</taxon>
        <taxon>Chromadorea</taxon>
        <taxon>Rhabditida</taxon>
        <taxon>Spirurina</taxon>
        <taxon>Spiruromorpha</taxon>
        <taxon>Filarioidea</taxon>
        <taxon>Onchocercidae</taxon>
        <taxon>Brugia</taxon>
    </lineage>
</organism>
<evidence type="ECO:0000259" key="2">
    <source>
        <dbReference type="PROSITE" id="PS50041"/>
    </source>
</evidence>
<reference evidence="3" key="1">
    <citation type="submission" date="2017-02" db="UniProtKB">
        <authorList>
            <consortium name="WormBaseParasite"/>
        </authorList>
    </citation>
    <scope>IDENTIFICATION</scope>
</reference>
<dbReference type="CDD" id="cd00037">
    <property type="entry name" value="CLECT"/>
    <property type="match status" value="1"/>
</dbReference>
<evidence type="ECO:0000256" key="1">
    <source>
        <dbReference type="SAM" id="Phobius"/>
    </source>
</evidence>
<evidence type="ECO:0000313" key="3">
    <source>
        <dbReference type="WBParaSite" id="BPAG_0000682401-mRNA-1"/>
    </source>
</evidence>
<dbReference type="AlphaFoldDB" id="A0A0N4TF36"/>
<dbReference type="InterPro" id="IPR016186">
    <property type="entry name" value="C-type_lectin-like/link_sf"/>
</dbReference>
<sequence length="95" mass="11305">LNFFFRNFFFVFLFLGLVGNNTYLIGLIKNDTKWFWIDNYTKLNYTNWRISEPNSCCGMNVKCVTVNWNGIMDDQWSDIDCDNMSSINFICKKKV</sequence>
<keyword evidence="1" id="KW-0472">Membrane</keyword>